<feature type="domain" description="AB hydrolase-1" evidence="1">
    <location>
        <begin position="38"/>
        <end position="249"/>
    </location>
</feature>
<dbReference type="AlphaFoldDB" id="A0A9X1WV68"/>
<proteinExistence type="predicted"/>
<protein>
    <submittedName>
        <fullName evidence="2">Alpha/beta hydrolase</fullName>
    </submittedName>
</protein>
<dbReference type="SUPFAM" id="SSF53474">
    <property type="entry name" value="alpha/beta-Hydrolases"/>
    <property type="match status" value="1"/>
</dbReference>
<dbReference type="EMBL" id="JAKUML010000002">
    <property type="protein sequence ID" value="MCJ8145560.1"/>
    <property type="molecule type" value="Genomic_DNA"/>
</dbReference>
<dbReference type="PANTHER" id="PTHR43798:SF33">
    <property type="entry name" value="HYDROLASE, PUTATIVE (AFU_ORTHOLOGUE AFUA_2G14860)-RELATED"/>
    <property type="match status" value="1"/>
</dbReference>
<dbReference type="PRINTS" id="PR00111">
    <property type="entry name" value="ABHYDROLASE"/>
</dbReference>
<dbReference type="RefSeq" id="WP_241570273.1">
    <property type="nucleotide sequence ID" value="NZ_JAKUML010000002.1"/>
</dbReference>
<dbReference type="InterPro" id="IPR000073">
    <property type="entry name" value="AB_hydrolase_1"/>
</dbReference>
<dbReference type="GO" id="GO:0016020">
    <property type="term" value="C:membrane"/>
    <property type="evidence" value="ECO:0007669"/>
    <property type="project" value="TreeGrafter"/>
</dbReference>
<dbReference type="Pfam" id="PF00561">
    <property type="entry name" value="Abhydrolase_1"/>
    <property type="match status" value="1"/>
</dbReference>
<evidence type="ECO:0000313" key="2">
    <source>
        <dbReference type="EMBL" id="MCJ8145560.1"/>
    </source>
</evidence>
<reference evidence="2" key="1">
    <citation type="submission" date="2022-02" db="EMBL/GenBank/DDBJ databases">
        <title>Acinetobacter A3.8 sp. nov., isolated from Sediment (Zhairuo Island).</title>
        <authorList>
            <person name="Zheng K."/>
        </authorList>
    </citation>
    <scope>NUCLEOTIDE SEQUENCE</scope>
    <source>
        <strain evidence="2">A3.8</strain>
    </source>
</reference>
<name>A0A9X1WV68_9GAMM</name>
<dbReference type="InterPro" id="IPR050266">
    <property type="entry name" value="AB_hydrolase_sf"/>
</dbReference>
<evidence type="ECO:0000259" key="1">
    <source>
        <dbReference type="Pfam" id="PF00561"/>
    </source>
</evidence>
<comment type="caution">
    <text evidence="2">The sequence shown here is derived from an EMBL/GenBank/DDBJ whole genome shotgun (WGS) entry which is preliminary data.</text>
</comment>
<keyword evidence="3" id="KW-1185">Reference proteome</keyword>
<dbReference type="InterPro" id="IPR029058">
    <property type="entry name" value="AB_hydrolase_fold"/>
</dbReference>
<keyword evidence="2" id="KW-0378">Hydrolase</keyword>
<dbReference type="GO" id="GO:0016787">
    <property type="term" value="F:hydrolase activity"/>
    <property type="evidence" value="ECO:0007669"/>
    <property type="project" value="UniProtKB-KW"/>
</dbReference>
<organism evidence="2 3">
    <name type="scientific">Acinetobacter sedimenti</name>
    <dbReference type="NCBI Taxonomy" id="2919922"/>
    <lineage>
        <taxon>Bacteria</taxon>
        <taxon>Pseudomonadati</taxon>
        <taxon>Pseudomonadota</taxon>
        <taxon>Gammaproteobacteria</taxon>
        <taxon>Moraxellales</taxon>
        <taxon>Moraxellaceae</taxon>
        <taxon>Acinetobacter</taxon>
    </lineage>
</organism>
<sequence length="268" mass="30145">MNITEFEIPVSDPRLPDQEGRVFAKSWQSADCKAELAPIVLIHESLGSVAQWRNFPELLAEQTKRQVIAYDRLGFGQSSALNQPLDLDFVIDEAKTTFTTLVQALNIQKFVVAGHSVGGGMAVAVAEKFPSQCLAVITMSAQSQVEQITLDGIREAKQLFAEPKMLAKLAKYHGDKAQWVLDAWTETWLDPKFATWNLDAYLARIQSPILVIHGEHDQYATLAQPRRFIHLAQVEKQLEVLPNCGHFPHQEQTQQVLVAIEKFLQQMQ</sequence>
<dbReference type="Proteomes" id="UP001139701">
    <property type="component" value="Unassembled WGS sequence"/>
</dbReference>
<dbReference type="PANTHER" id="PTHR43798">
    <property type="entry name" value="MONOACYLGLYCEROL LIPASE"/>
    <property type="match status" value="1"/>
</dbReference>
<evidence type="ECO:0000313" key="3">
    <source>
        <dbReference type="Proteomes" id="UP001139701"/>
    </source>
</evidence>
<accession>A0A9X1WV68</accession>
<dbReference type="Gene3D" id="3.40.50.1820">
    <property type="entry name" value="alpha/beta hydrolase"/>
    <property type="match status" value="1"/>
</dbReference>
<gene>
    <name evidence="2" type="ORF">MKI79_01295</name>
</gene>